<protein>
    <submittedName>
        <fullName evidence="2">Nuclear transport factor 2 family protein</fullName>
    </submittedName>
</protein>
<organism evidence="2 3">
    <name type="scientific">Fulvivirga sedimenti</name>
    <dbReference type="NCBI Taxonomy" id="2879465"/>
    <lineage>
        <taxon>Bacteria</taxon>
        <taxon>Pseudomonadati</taxon>
        <taxon>Bacteroidota</taxon>
        <taxon>Cytophagia</taxon>
        <taxon>Cytophagales</taxon>
        <taxon>Fulvivirgaceae</taxon>
        <taxon>Fulvivirga</taxon>
    </lineage>
</organism>
<dbReference type="SUPFAM" id="SSF54427">
    <property type="entry name" value="NTF2-like"/>
    <property type="match status" value="1"/>
</dbReference>
<dbReference type="InterPro" id="IPR037401">
    <property type="entry name" value="SnoaL-like"/>
</dbReference>
<evidence type="ECO:0000313" key="3">
    <source>
        <dbReference type="Proteomes" id="UP001139409"/>
    </source>
</evidence>
<dbReference type="InterPro" id="IPR032710">
    <property type="entry name" value="NTF2-like_dom_sf"/>
</dbReference>
<reference evidence="2" key="1">
    <citation type="submission" date="2021-09" db="EMBL/GenBank/DDBJ databases">
        <title>Fulvivirga sp. isolated from coastal sediment.</title>
        <authorList>
            <person name="Yu H."/>
        </authorList>
    </citation>
    <scope>NUCLEOTIDE SEQUENCE</scope>
    <source>
        <strain evidence="2">1062</strain>
    </source>
</reference>
<accession>A0A9X1L0Y5</accession>
<comment type="caution">
    <text evidence="2">The sequence shown here is derived from an EMBL/GenBank/DDBJ whole genome shotgun (WGS) entry which is preliminary data.</text>
</comment>
<evidence type="ECO:0000313" key="2">
    <source>
        <dbReference type="EMBL" id="MCA6078334.1"/>
    </source>
</evidence>
<dbReference type="Pfam" id="PF12680">
    <property type="entry name" value="SnoaL_2"/>
    <property type="match status" value="1"/>
</dbReference>
<proteinExistence type="predicted"/>
<sequence>MEKTPMQIVQEGFGGGMASGTDSWKEFIADDITFTGPAAQVAGKSDFIKLNEGFMSMVRGAGMIKAVEVDNYVITQVAIDVEMPTGKTITLDMSEWYETENGKIKSIKVYYDAEEFRRESI</sequence>
<gene>
    <name evidence="2" type="ORF">LDX50_25905</name>
</gene>
<evidence type="ECO:0000259" key="1">
    <source>
        <dbReference type="Pfam" id="PF12680"/>
    </source>
</evidence>
<keyword evidence="3" id="KW-1185">Reference proteome</keyword>
<dbReference type="AlphaFoldDB" id="A0A9X1L0Y5"/>
<feature type="domain" description="SnoaL-like" evidence="1">
    <location>
        <begin position="22"/>
        <end position="106"/>
    </location>
</feature>
<dbReference type="Proteomes" id="UP001139409">
    <property type="component" value="Unassembled WGS sequence"/>
</dbReference>
<dbReference type="EMBL" id="JAIXNE010000005">
    <property type="protein sequence ID" value="MCA6078334.1"/>
    <property type="molecule type" value="Genomic_DNA"/>
</dbReference>
<name>A0A9X1L0Y5_9BACT</name>
<dbReference type="RefSeq" id="WP_225699187.1">
    <property type="nucleotide sequence ID" value="NZ_JAIXNE010000005.1"/>
</dbReference>
<dbReference type="Gene3D" id="3.10.450.50">
    <property type="match status" value="1"/>
</dbReference>